<proteinExistence type="inferred from homology"/>
<keyword evidence="11" id="KW-0966">Cell projection</keyword>
<protein>
    <recommendedName>
        <fullName evidence="10">Flagellar protein FliL</fullName>
    </recommendedName>
</protein>
<evidence type="ECO:0000313" key="12">
    <source>
        <dbReference type="Proteomes" id="UP000274350"/>
    </source>
</evidence>
<dbReference type="GO" id="GO:0005886">
    <property type="term" value="C:plasma membrane"/>
    <property type="evidence" value="ECO:0007669"/>
    <property type="project" value="UniProtKB-SubCell"/>
</dbReference>
<evidence type="ECO:0000256" key="2">
    <source>
        <dbReference type="ARBA" id="ARBA00004162"/>
    </source>
</evidence>
<keyword evidence="4" id="KW-1003">Cell membrane</keyword>
<keyword evidence="8 10" id="KW-1133">Transmembrane helix</keyword>
<dbReference type="Pfam" id="PF03748">
    <property type="entry name" value="FliL"/>
    <property type="match status" value="1"/>
</dbReference>
<keyword evidence="9 10" id="KW-0472">Membrane</keyword>
<gene>
    <name evidence="11" type="ORF">EJG51_006745</name>
</gene>
<dbReference type="InterPro" id="IPR005503">
    <property type="entry name" value="FliL"/>
</dbReference>
<feature type="transmembrane region" description="Helical" evidence="10">
    <location>
        <begin position="75"/>
        <end position="97"/>
    </location>
</feature>
<evidence type="ECO:0000256" key="3">
    <source>
        <dbReference type="ARBA" id="ARBA00008281"/>
    </source>
</evidence>
<accession>A0A6M4A3T7</accession>
<name>A0A6M4A3T7_9BURK</name>
<evidence type="ECO:0000256" key="9">
    <source>
        <dbReference type="ARBA" id="ARBA00023136"/>
    </source>
</evidence>
<dbReference type="OrthoDB" id="8777416at2"/>
<evidence type="ECO:0000256" key="1">
    <source>
        <dbReference type="ARBA" id="ARBA00002254"/>
    </source>
</evidence>
<evidence type="ECO:0000256" key="7">
    <source>
        <dbReference type="ARBA" id="ARBA00022779"/>
    </source>
</evidence>
<evidence type="ECO:0000313" key="11">
    <source>
        <dbReference type="EMBL" id="QJQ05598.1"/>
    </source>
</evidence>
<keyword evidence="10" id="KW-0997">Cell inner membrane</keyword>
<dbReference type="EMBL" id="CP051152">
    <property type="protein sequence ID" value="QJQ05598.1"/>
    <property type="molecule type" value="Genomic_DNA"/>
</dbReference>
<evidence type="ECO:0000256" key="10">
    <source>
        <dbReference type="RuleBase" id="RU364125"/>
    </source>
</evidence>
<reference evidence="11 12" key="1">
    <citation type="journal article" date="2019" name="Int. J. Syst. Evol. Microbiol.">
        <title>Undibacterium piscinae sp. nov., isolated from Korean shiner intestine.</title>
        <authorList>
            <person name="Lee S.Y."/>
            <person name="Kang W."/>
            <person name="Kim P.S."/>
            <person name="Kim H.S."/>
            <person name="Sung H."/>
            <person name="Shin N.R."/>
            <person name="Whon T.W."/>
            <person name="Yun J.H."/>
            <person name="Lee J.Y."/>
            <person name="Lee J.Y."/>
            <person name="Jung M.J."/>
            <person name="Jeong Y.S."/>
            <person name="Tak E.J."/>
            <person name="Han J.E."/>
            <person name="Hyun D.W."/>
            <person name="Kang M.S."/>
            <person name="Lee K.E."/>
            <person name="Lee B.H."/>
            <person name="Bae J.W."/>
        </authorList>
    </citation>
    <scope>NUCLEOTIDE SEQUENCE [LARGE SCALE GENOMIC DNA]</scope>
    <source>
        <strain evidence="11 12">S11R28</strain>
    </source>
</reference>
<comment type="subcellular location">
    <subcellularLocation>
        <location evidence="10">Cell inner membrane</location>
    </subcellularLocation>
    <subcellularLocation>
        <location evidence="2">Cell membrane</location>
        <topology evidence="2">Single-pass membrane protein</topology>
    </subcellularLocation>
</comment>
<keyword evidence="11" id="KW-0969">Cilium</keyword>
<keyword evidence="7 10" id="KW-0283">Flagellar rotation</keyword>
<dbReference type="GO" id="GO:0071973">
    <property type="term" value="P:bacterial-type flagellum-dependent cell motility"/>
    <property type="evidence" value="ECO:0007669"/>
    <property type="project" value="InterPro"/>
</dbReference>
<sequence>MSNAKSKGELLTSTLDFERIDVLPATGQQGAVVAPESAKPVEQAAKPKVNLSPPKKMEVPLRSRQAVLTAKKDRLTLYIAGFVMAGMIVMSYAIYLYTKEPYNPSGLSYVALPQMIINMDGNVARLQVSVQIDMADADWLKQHKNEVDDIFRRTIAARDPDQLRTQEGFAEAQQALKEELNEAMASEKIQAVLLTELLIQGKDE</sequence>
<dbReference type="GO" id="GO:0009425">
    <property type="term" value="C:bacterial-type flagellum basal body"/>
    <property type="evidence" value="ECO:0007669"/>
    <property type="project" value="InterPro"/>
</dbReference>
<comment type="similarity">
    <text evidence="3 10">Belongs to the FliL family.</text>
</comment>
<comment type="function">
    <text evidence="1 10">Controls the rotational direction of flagella during chemotaxis.</text>
</comment>
<dbReference type="AlphaFoldDB" id="A0A6M4A3T7"/>
<evidence type="ECO:0000256" key="5">
    <source>
        <dbReference type="ARBA" id="ARBA00022500"/>
    </source>
</evidence>
<dbReference type="GO" id="GO:0006935">
    <property type="term" value="P:chemotaxis"/>
    <property type="evidence" value="ECO:0007669"/>
    <property type="project" value="UniProtKB-KW"/>
</dbReference>
<keyword evidence="6 10" id="KW-0812">Transmembrane</keyword>
<keyword evidence="5 10" id="KW-0145">Chemotaxis</keyword>
<dbReference type="Proteomes" id="UP000274350">
    <property type="component" value="Chromosome"/>
</dbReference>
<evidence type="ECO:0000256" key="4">
    <source>
        <dbReference type="ARBA" id="ARBA00022475"/>
    </source>
</evidence>
<keyword evidence="11" id="KW-0282">Flagellum</keyword>
<organism evidence="11 12">
    <name type="scientific">Undibacterium piscinae</name>
    <dbReference type="NCBI Taxonomy" id="2495591"/>
    <lineage>
        <taxon>Bacteria</taxon>
        <taxon>Pseudomonadati</taxon>
        <taxon>Pseudomonadota</taxon>
        <taxon>Betaproteobacteria</taxon>
        <taxon>Burkholderiales</taxon>
        <taxon>Oxalobacteraceae</taxon>
        <taxon>Undibacterium</taxon>
    </lineage>
</organism>
<dbReference type="KEGG" id="upi:EJG51_006745"/>
<evidence type="ECO:0000256" key="6">
    <source>
        <dbReference type="ARBA" id="ARBA00022692"/>
    </source>
</evidence>
<keyword evidence="12" id="KW-1185">Reference proteome</keyword>
<evidence type="ECO:0000256" key="8">
    <source>
        <dbReference type="ARBA" id="ARBA00022989"/>
    </source>
</evidence>